<keyword evidence="10" id="KW-0548">Nucleotidyltransferase</keyword>
<keyword evidence="2 8" id="KW-0808">Transferase</keyword>
<comment type="catalytic activity">
    <reaction evidence="8">
        <text>Mo-molybdopterin + GTP + H(+) = Mo-molybdopterin guanine dinucleotide + diphosphate</text>
        <dbReference type="Rhea" id="RHEA:34243"/>
        <dbReference type="ChEBI" id="CHEBI:15378"/>
        <dbReference type="ChEBI" id="CHEBI:33019"/>
        <dbReference type="ChEBI" id="CHEBI:37565"/>
        <dbReference type="ChEBI" id="CHEBI:71302"/>
        <dbReference type="ChEBI" id="CHEBI:71310"/>
        <dbReference type="EC" id="2.7.7.77"/>
    </reaction>
</comment>
<dbReference type="OrthoDB" id="9788394at2"/>
<feature type="binding site" evidence="8">
    <location>
        <begin position="8"/>
        <end position="10"/>
    </location>
    <ligand>
        <name>GTP</name>
        <dbReference type="ChEBI" id="CHEBI:37565"/>
    </ligand>
</feature>
<evidence type="ECO:0000256" key="2">
    <source>
        <dbReference type="ARBA" id="ARBA00022679"/>
    </source>
</evidence>
<evidence type="ECO:0000313" key="11">
    <source>
        <dbReference type="Proteomes" id="UP000190044"/>
    </source>
</evidence>
<dbReference type="AlphaFoldDB" id="A0A1T5B4U0"/>
<evidence type="ECO:0000256" key="5">
    <source>
        <dbReference type="ARBA" id="ARBA00022842"/>
    </source>
</evidence>
<comment type="caution">
    <text evidence="8">Lacks conserved residue(s) required for the propagation of feature annotation.</text>
</comment>
<reference evidence="11" key="1">
    <citation type="submission" date="2017-02" db="EMBL/GenBank/DDBJ databases">
        <authorList>
            <person name="Varghese N."/>
            <person name="Submissions S."/>
        </authorList>
    </citation>
    <scope>NUCLEOTIDE SEQUENCE [LARGE SCALE GENOMIC DNA]</scope>
    <source>
        <strain evidence="11">R11H</strain>
    </source>
</reference>
<gene>
    <name evidence="8" type="primary">mobA</name>
    <name evidence="10" type="ORF">SAMN06295937_1005128</name>
</gene>
<dbReference type="InterPro" id="IPR029044">
    <property type="entry name" value="Nucleotide-diphossugar_trans"/>
</dbReference>
<comment type="subunit">
    <text evidence="8">Monomer.</text>
</comment>
<dbReference type="GO" id="GO:0061603">
    <property type="term" value="F:molybdenum cofactor guanylyltransferase activity"/>
    <property type="evidence" value="ECO:0007669"/>
    <property type="project" value="UniProtKB-EC"/>
</dbReference>
<evidence type="ECO:0000256" key="1">
    <source>
        <dbReference type="ARBA" id="ARBA00022490"/>
    </source>
</evidence>
<accession>A0A1T5B4U0</accession>
<dbReference type="SUPFAM" id="SSF53448">
    <property type="entry name" value="Nucleotide-diphospho-sugar transferases"/>
    <property type="match status" value="1"/>
</dbReference>
<dbReference type="GO" id="GO:0005525">
    <property type="term" value="F:GTP binding"/>
    <property type="evidence" value="ECO:0007669"/>
    <property type="project" value="UniProtKB-UniRule"/>
</dbReference>
<organism evidence="10 11">
    <name type="scientific">Sphingopyxis flava</name>
    <dbReference type="NCBI Taxonomy" id="1507287"/>
    <lineage>
        <taxon>Bacteria</taxon>
        <taxon>Pseudomonadati</taxon>
        <taxon>Pseudomonadota</taxon>
        <taxon>Alphaproteobacteria</taxon>
        <taxon>Sphingomonadales</taxon>
        <taxon>Sphingomonadaceae</taxon>
        <taxon>Sphingopyxis</taxon>
    </lineage>
</organism>
<comment type="function">
    <text evidence="8">Transfers a GMP moiety from GTP to Mo-molybdopterin (Mo-MPT) cofactor (Moco or molybdenum cofactor) to form Mo-molybdopterin guanine dinucleotide (Mo-MGD) cofactor.</text>
</comment>
<feature type="binding site" evidence="8">
    <location>
        <position position="95"/>
    </location>
    <ligand>
        <name>Mg(2+)</name>
        <dbReference type="ChEBI" id="CHEBI:18420"/>
    </ligand>
</feature>
<dbReference type="PANTHER" id="PTHR19136">
    <property type="entry name" value="MOLYBDENUM COFACTOR GUANYLYLTRANSFERASE"/>
    <property type="match status" value="1"/>
</dbReference>
<dbReference type="EMBL" id="FUYP01000005">
    <property type="protein sequence ID" value="SKB42087.1"/>
    <property type="molecule type" value="Genomic_DNA"/>
</dbReference>
<dbReference type="Proteomes" id="UP000190044">
    <property type="component" value="Unassembled WGS sequence"/>
</dbReference>
<keyword evidence="5 8" id="KW-0460">Magnesium</keyword>
<keyword evidence="6 8" id="KW-0342">GTP-binding</keyword>
<evidence type="ECO:0000256" key="8">
    <source>
        <dbReference type="HAMAP-Rule" id="MF_00316"/>
    </source>
</evidence>
<evidence type="ECO:0000313" key="10">
    <source>
        <dbReference type="EMBL" id="SKB42087.1"/>
    </source>
</evidence>
<comment type="domain">
    <text evidence="8">The N-terminal domain determines nucleotide recognition and specific binding, while the C-terminal domain determines the specific binding to the target protein.</text>
</comment>
<dbReference type="RefSeq" id="WP_079637725.1">
    <property type="nucleotide sequence ID" value="NZ_FUYP01000005.1"/>
</dbReference>
<keyword evidence="11" id="KW-1185">Reference proteome</keyword>
<protein>
    <recommendedName>
        <fullName evidence="8">Molybdenum cofactor guanylyltransferase</fullName>
        <shortName evidence="8">MoCo guanylyltransferase</shortName>
        <ecNumber evidence="8">2.7.7.77</ecNumber>
    </recommendedName>
    <alternativeName>
        <fullName evidence="8">GTP:molybdopterin guanylyltransferase</fullName>
    </alternativeName>
    <alternativeName>
        <fullName evidence="8">Mo-MPT guanylyltransferase</fullName>
    </alternativeName>
    <alternativeName>
        <fullName evidence="8">Molybdopterin guanylyltransferase</fullName>
    </alternativeName>
    <alternativeName>
        <fullName evidence="8">Molybdopterin-guanine dinucleotide synthase</fullName>
        <shortName evidence="8">MGD synthase</shortName>
    </alternativeName>
</protein>
<dbReference type="InterPro" id="IPR025877">
    <property type="entry name" value="MobA-like_NTP_Trfase"/>
</dbReference>
<dbReference type="GO" id="GO:0046872">
    <property type="term" value="F:metal ion binding"/>
    <property type="evidence" value="ECO:0007669"/>
    <property type="project" value="UniProtKB-KW"/>
</dbReference>
<keyword evidence="4 8" id="KW-0547">Nucleotide-binding</keyword>
<keyword evidence="1 8" id="KW-0963">Cytoplasm</keyword>
<feature type="binding site" evidence="8">
    <location>
        <position position="20"/>
    </location>
    <ligand>
        <name>GTP</name>
        <dbReference type="ChEBI" id="CHEBI:37565"/>
    </ligand>
</feature>
<dbReference type="Pfam" id="PF12804">
    <property type="entry name" value="NTP_transf_3"/>
    <property type="match status" value="1"/>
</dbReference>
<feature type="binding site" evidence="8">
    <location>
        <position position="95"/>
    </location>
    <ligand>
        <name>GTP</name>
        <dbReference type="ChEBI" id="CHEBI:37565"/>
    </ligand>
</feature>
<keyword evidence="3 8" id="KW-0479">Metal-binding</keyword>
<name>A0A1T5B4U0_9SPHN</name>
<evidence type="ECO:0000259" key="9">
    <source>
        <dbReference type="Pfam" id="PF12804"/>
    </source>
</evidence>
<comment type="cofactor">
    <cofactor evidence="8">
        <name>Mg(2+)</name>
        <dbReference type="ChEBI" id="CHEBI:18420"/>
    </cofactor>
</comment>
<dbReference type="CDD" id="cd02503">
    <property type="entry name" value="MobA"/>
    <property type="match status" value="1"/>
</dbReference>
<dbReference type="InterPro" id="IPR013482">
    <property type="entry name" value="Molybde_CF_guanTrfase"/>
</dbReference>
<dbReference type="HAMAP" id="MF_00316">
    <property type="entry name" value="MobA"/>
    <property type="match status" value="1"/>
</dbReference>
<comment type="subcellular location">
    <subcellularLocation>
        <location evidence="8">Cytoplasm</location>
    </subcellularLocation>
</comment>
<evidence type="ECO:0000256" key="6">
    <source>
        <dbReference type="ARBA" id="ARBA00023134"/>
    </source>
</evidence>
<feature type="binding site" evidence="8">
    <location>
        <position position="62"/>
    </location>
    <ligand>
        <name>GTP</name>
        <dbReference type="ChEBI" id="CHEBI:37565"/>
    </ligand>
</feature>
<dbReference type="EC" id="2.7.7.77" evidence="8"/>
<dbReference type="Gene3D" id="3.90.550.10">
    <property type="entry name" value="Spore Coat Polysaccharide Biosynthesis Protein SpsA, Chain A"/>
    <property type="match status" value="1"/>
</dbReference>
<comment type="similarity">
    <text evidence="8">Belongs to the MobA family.</text>
</comment>
<dbReference type="GO" id="GO:0006777">
    <property type="term" value="P:Mo-molybdopterin cofactor biosynthetic process"/>
    <property type="evidence" value="ECO:0007669"/>
    <property type="project" value="UniProtKB-KW"/>
</dbReference>
<evidence type="ECO:0000256" key="4">
    <source>
        <dbReference type="ARBA" id="ARBA00022741"/>
    </source>
</evidence>
<dbReference type="PANTHER" id="PTHR19136:SF81">
    <property type="entry name" value="MOLYBDENUM COFACTOR GUANYLYLTRANSFERASE"/>
    <property type="match status" value="1"/>
</dbReference>
<evidence type="ECO:0000256" key="3">
    <source>
        <dbReference type="ARBA" id="ARBA00022723"/>
    </source>
</evidence>
<dbReference type="GO" id="GO:0005737">
    <property type="term" value="C:cytoplasm"/>
    <property type="evidence" value="ECO:0007669"/>
    <property type="project" value="UniProtKB-SubCell"/>
</dbReference>
<evidence type="ECO:0000256" key="7">
    <source>
        <dbReference type="ARBA" id="ARBA00023150"/>
    </source>
</evidence>
<sequence length="176" mass="18516">MTRLAAILAGGQSRRFGSDKALAVWEGQPLIVHAAAVLARHSDEVIVCGRSESPLTLPHLPDRPAPGLGPLGGLCAALHYAAKAGHEAVLSLGCDMPRLEAWLLDRLCRPGPGRYLIEAPIIGCWPASLAEPLAAYLLEGRDRAVRRWAAQAGMEGIEAGAPLANLNTPADLAALR</sequence>
<feature type="domain" description="MobA-like NTP transferase" evidence="9">
    <location>
        <begin position="5"/>
        <end position="146"/>
    </location>
</feature>
<keyword evidence="7 8" id="KW-0501">Molybdenum cofactor biosynthesis</keyword>
<proteinExistence type="inferred from homology"/>